<gene>
    <name evidence="2" type="ORF">S01H4_67207</name>
</gene>
<dbReference type="EMBL" id="BART01042122">
    <property type="protein sequence ID" value="GAH20701.1"/>
    <property type="molecule type" value="Genomic_DNA"/>
</dbReference>
<proteinExistence type="predicted"/>
<keyword evidence="1" id="KW-0812">Transmembrane</keyword>
<reference evidence="2" key="1">
    <citation type="journal article" date="2014" name="Front. Microbiol.">
        <title>High frequency of phylogenetically diverse reductive dehalogenase-homologous genes in deep subseafloor sedimentary metagenomes.</title>
        <authorList>
            <person name="Kawai M."/>
            <person name="Futagami T."/>
            <person name="Toyoda A."/>
            <person name="Takaki Y."/>
            <person name="Nishi S."/>
            <person name="Hori S."/>
            <person name="Arai W."/>
            <person name="Tsubouchi T."/>
            <person name="Morono Y."/>
            <person name="Uchiyama I."/>
            <person name="Ito T."/>
            <person name="Fujiyama A."/>
            <person name="Inagaki F."/>
            <person name="Takami H."/>
        </authorList>
    </citation>
    <scope>NUCLEOTIDE SEQUENCE</scope>
    <source>
        <strain evidence="2">Expedition CK06-06</strain>
    </source>
</reference>
<comment type="caution">
    <text evidence="2">The sequence shown here is derived from an EMBL/GenBank/DDBJ whole genome shotgun (WGS) entry which is preliminary data.</text>
</comment>
<feature type="transmembrane region" description="Helical" evidence="1">
    <location>
        <begin position="16"/>
        <end position="37"/>
    </location>
</feature>
<evidence type="ECO:0000313" key="2">
    <source>
        <dbReference type="EMBL" id="GAH20701.1"/>
    </source>
</evidence>
<keyword evidence="1" id="KW-1133">Transmembrane helix</keyword>
<evidence type="ECO:0000256" key="1">
    <source>
        <dbReference type="SAM" id="Phobius"/>
    </source>
</evidence>
<feature type="non-terminal residue" evidence="2">
    <location>
        <position position="41"/>
    </location>
</feature>
<feature type="non-terminal residue" evidence="2">
    <location>
        <position position="1"/>
    </location>
</feature>
<protein>
    <submittedName>
        <fullName evidence="2">Uncharacterized protein</fullName>
    </submittedName>
</protein>
<accession>X1DII6</accession>
<organism evidence="2">
    <name type="scientific">marine sediment metagenome</name>
    <dbReference type="NCBI Taxonomy" id="412755"/>
    <lineage>
        <taxon>unclassified sequences</taxon>
        <taxon>metagenomes</taxon>
        <taxon>ecological metagenomes</taxon>
    </lineage>
</organism>
<dbReference type="AlphaFoldDB" id="X1DII6"/>
<sequence length="41" mass="4588">GIVSLEFYRLGLPVNIFPIISSTILIFPSILIIFGFVNHLL</sequence>
<keyword evidence="1" id="KW-0472">Membrane</keyword>
<name>X1DII6_9ZZZZ</name>